<dbReference type="Gene3D" id="2.60.120.260">
    <property type="entry name" value="Galactose-binding domain-like"/>
    <property type="match status" value="1"/>
</dbReference>
<comment type="caution">
    <text evidence="3">The sequence shown here is derived from an EMBL/GenBank/DDBJ whole genome shotgun (WGS) entry which is preliminary data.</text>
</comment>
<sequence>MMRCKLHTNVASFAVVLCLLVSTLMMGSIRAHADTQTPNLLTNPGFEVPGDENQPVPGWHLRGNNPAGISMEVTDGVSYEGSSALKVTDDSTSVAAVVFSDPIEISAGDSLRLRFQATGTTGTVYVGVRTYKQTGDDVVSGNLSNKFVTLTPSSVWTEFSVEADAPTGAAYARVLIYTQNAVRGSTTVDDLQLHLVDEGTVPYELTNLGPFVHNVDISRAVFHQDSTGKTIAYATLSGLPAKLLVIDVEAETVLNQIPIEDTISGTYYKGEYVRGLTVTPDGTVYMVGTPTNLFKYVPGENQVHFVKKMPGSAVYDLKNGPDGILIGGSYNRNEAFEYNTATGEMINLGRATADEYYLYSVAYDEARNDYYFGIGSHAHLIRYDRDTGAKTEIALPAQYSSAQFVWDMSVVQNKLFMRLSPGATLAMDLTTGEFETTSAPVTSRLVSPLSPDGGKVYFTVSSELGYYDFATKQYNMLDIRTPADANGLTFAQFSGAEFPGDTLVGITEGNIFKYNLTTGAKRSVLIPVSGEPSTLQTVFKGNDGRIHTSGYVVGGNAIYDPVDGTRLEYSKQSVGAAQTVPGNQTDRVFAYKDKIYFVTYTGMRVYEYDQSLPWNRQDPIHPNPSFLFTASDVAHQDRGLTGTVMPDEGKLVIGTVPKYGFLGGALVIFDLETKEREVYANVVHQQSVTAVTYKDGLVYGGSNVWGGLGIDPTESEAKLFIWDVANKQKVFETVPVPGKKGITELMVGPDGMIWGSVEGDLFIFDPATRQVVHRQNLVTRSYSSAVWRDARFLTGQDGNVYVTQAGQFMRIDAATKQKQIIRKSGKTNWLAQDDFGNFYITEDTNLIKITIPDLRVSPIGARLDIAKTALAPGESTEVSITGLLEQGGIVQKLERRNPVWFSSNPSVASVENGKLTAHQAGTAQIRAQIVVDGVPLETGHVDVTVSSSTSSGRPGMPVLSDNSGQANGLRDGNYTVSMNMWWGNNGTAFRLYENGSLIGEKTLIEASPQAQNAAIDIRGKPNGAYTYTCELLNAYGTTTCQPHVVHITDAAPGKPAMSHDNWDGDGAYTVAMNLWWGTNAAEYRLYENGQLIESQTLTASSPNAQKTTVALNGKPVGRYEYRGELVNAAGATSSDVMIVEVIK</sequence>
<dbReference type="EMBL" id="JACXJA010000037">
    <property type="protein sequence ID" value="MBD2865113.1"/>
    <property type="molecule type" value="Genomic_DNA"/>
</dbReference>
<dbReference type="InterPro" id="IPR008979">
    <property type="entry name" value="Galactose-bd-like_sf"/>
</dbReference>
<dbReference type="SUPFAM" id="SSF49785">
    <property type="entry name" value="Galactose-binding domain-like"/>
    <property type="match status" value="1"/>
</dbReference>
<dbReference type="SUPFAM" id="SSF81296">
    <property type="entry name" value="E set domains"/>
    <property type="match status" value="2"/>
</dbReference>
<evidence type="ECO:0000256" key="1">
    <source>
        <dbReference type="SAM" id="MobiDB-lite"/>
    </source>
</evidence>
<dbReference type="SUPFAM" id="SSF50965">
    <property type="entry name" value="Galactose oxidase, central domain"/>
    <property type="match status" value="1"/>
</dbReference>
<dbReference type="SUPFAM" id="SSF49373">
    <property type="entry name" value="Invasin/intimin cell-adhesion fragments"/>
    <property type="match status" value="1"/>
</dbReference>
<dbReference type="SUPFAM" id="SSF50998">
    <property type="entry name" value="Quinoprotein alcohol dehydrogenase-like"/>
    <property type="match status" value="1"/>
</dbReference>
<keyword evidence="4" id="KW-1185">Reference proteome</keyword>
<reference evidence="3" key="1">
    <citation type="submission" date="2020-09" db="EMBL/GenBank/DDBJ databases">
        <title>A novel bacterium of genus Paenibacillus, isolated from South China Sea.</title>
        <authorList>
            <person name="Huang H."/>
            <person name="Mo K."/>
            <person name="Hu Y."/>
        </authorList>
    </citation>
    <scope>NUCLEOTIDE SEQUENCE</scope>
    <source>
        <strain evidence="3">IB182363</strain>
    </source>
</reference>
<dbReference type="InterPro" id="IPR011047">
    <property type="entry name" value="Quinoprotein_ADH-like_sf"/>
</dbReference>
<evidence type="ECO:0000256" key="2">
    <source>
        <dbReference type="SAM" id="SignalP"/>
    </source>
</evidence>
<dbReference type="AlphaFoldDB" id="A0A927H290"/>
<protein>
    <submittedName>
        <fullName evidence="3">Carbohydrate binding domain-containing protein</fullName>
    </submittedName>
</protein>
<feature type="chain" id="PRO_5036898109" evidence="2">
    <location>
        <begin position="34"/>
        <end position="1143"/>
    </location>
</feature>
<dbReference type="Proteomes" id="UP000639396">
    <property type="component" value="Unassembled WGS sequence"/>
</dbReference>
<dbReference type="InterPro" id="IPR015943">
    <property type="entry name" value="WD40/YVTN_repeat-like_dom_sf"/>
</dbReference>
<dbReference type="Gene3D" id="2.130.10.10">
    <property type="entry name" value="YVTN repeat-like/Quinoprotein amine dehydrogenase"/>
    <property type="match status" value="1"/>
</dbReference>
<dbReference type="Gene3D" id="2.60.40.1080">
    <property type="match status" value="1"/>
</dbReference>
<proteinExistence type="predicted"/>
<keyword evidence="2" id="KW-0732">Signal</keyword>
<name>A0A927H290_9BACL</name>
<organism evidence="3 4">
    <name type="scientific">Paenibacillus oceani</name>
    <dbReference type="NCBI Taxonomy" id="2772510"/>
    <lineage>
        <taxon>Bacteria</taxon>
        <taxon>Bacillati</taxon>
        <taxon>Bacillota</taxon>
        <taxon>Bacilli</taxon>
        <taxon>Bacillales</taxon>
        <taxon>Paenibacillaceae</taxon>
        <taxon>Paenibacillus</taxon>
    </lineage>
</organism>
<accession>A0A927H290</accession>
<evidence type="ECO:0000313" key="3">
    <source>
        <dbReference type="EMBL" id="MBD2865113.1"/>
    </source>
</evidence>
<gene>
    <name evidence="3" type="ORF">IDH45_24330</name>
</gene>
<dbReference type="Gene3D" id="2.60.40.10">
    <property type="entry name" value="Immunoglobulins"/>
    <property type="match status" value="2"/>
</dbReference>
<dbReference type="InterPro" id="IPR013783">
    <property type="entry name" value="Ig-like_fold"/>
</dbReference>
<feature type="signal peptide" evidence="2">
    <location>
        <begin position="1"/>
        <end position="33"/>
    </location>
</feature>
<dbReference type="InterPro" id="IPR011043">
    <property type="entry name" value="Gal_Oxase/kelch_b-propeller"/>
</dbReference>
<dbReference type="InterPro" id="IPR014756">
    <property type="entry name" value="Ig_E-set"/>
</dbReference>
<feature type="region of interest" description="Disordered" evidence="1">
    <location>
        <begin position="944"/>
        <end position="964"/>
    </location>
</feature>
<dbReference type="InterPro" id="IPR008964">
    <property type="entry name" value="Invasin/intimin_cell_adhesion"/>
</dbReference>
<evidence type="ECO:0000313" key="4">
    <source>
        <dbReference type="Proteomes" id="UP000639396"/>
    </source>
</evidence>